<evidence type="ECO:0000313" key="19">
    <source>
        <dbReference type="Proteomes" id="UP001208570"/>
    </source>
</evidence>
<comment type="subunit">
    <text evidence="4">Complex I is composed of 45 different subunits.</text>
</comment>
<evidence type="ECO:0000256" key="16">
    <source>
        <dbReference type="PIRSR" id="PIRSR005822-1"/>
    </source>
</evidence>
<keyword evidence="10" id="KW-0007">Acetylation</keyword>
<comment type="similarity">
    <text evidence="3">Belongs to the complex I NDUFA2 subunit family.</text>
</comment>
<evidence type="ECO:0000256" key="2">
    <source>
        <dbReference type="ARBA" id="ARBA00004443"/>
    </source>
</evidence>
<dbReference type="Proteomes" id="UP001208570">
    <property type="component" value="Unassembled WGS sequence"/>
</dbReference>
<dbReference type="InterPro" id="IPR016464">
    <property type="entry name" value="NADH_Ub_cplx-1_asu_su-2"/>
</dbReference>
<evidence type="ECO:0000256" key="1">
    <source>
        <dbReference type="ARBA" id="ARBA00003195"/>
    </source>
</evidence>
<keyword evidence="13 16" id="KW-1015">Disulfide bond</keyword>
<dbReference type="EMBL" id="JAODUP010000003">
    <property type="protein sequence ID" value="KAK2170379.1"/>
    <property type="molecule type" value="Genomic_DNA"/>
</dbReference>
<dbReference type="InterPro" id="IPR036249">
    <property type="entry name" value="Thioredoxin-like_sf"/>
</dbReference>
<dbReference type="PANTHER" id="PTHR12878:SF0">
    <property type="entry name" value="NADH DEHYDROGENASE [UBIQUINONE] 1 ALPHA SUBCOMPLEX SUBUNIT 2"/>
    <property type="match status" value="1"/>
</dbReference>
<evidence type="ECO:0000313" key="18">
    <source>
        <dbReference type="EMBL" id="KAK2170379.1"/>
    </source>
</evidence>
<evidence type="ECO:0000256" key="3">
    <source>
        <dbReference type="ARBA" id="ARBA00008939"/>
    </source>
</evidence>
<sequence length="96" mass="10955">MSAGKGIRFGQHIKELRIHLCQKSSASKGVRDFIEQHYVNIKKENPRFPILIRECSGIQPKMWARYEHGKESHIPLSSLSSQQVLEAVENLVQKSA</sequence>
<evidence type="ECO:0000256" key="7">
    <source>
        <dbReference type="ARBA" id="ARBA00022660"/>
    </source>
</evidence>
<evidence type="ECO:0000256" key="9">
    <source>
        <dbReference type="ARBA" id="ARBA00022982"/>
    </source>
</evidence>
<dbReference type="GO" id="GO:0005743">
    <property type="term" value="C:mitochondrial inner membrane"/>
    <property type="evidence" value="ECO:0007669"/>
    <property type="project" value="UniProtKB-SubCell"/>
</dbReference>
<evidence type="ECO:0000256" key="13">
    <source>
        <dbReference type="ARBA" id="ARBA00023157"/>
    </source>
</evidence>
<dbReference type="Gene3D" id="3.40.30.10">
    <property type="entry name" value="Glutaredoxin"/>
    <property type="match status" value="1"/>
</dbReference>
<protein>
    <recommendedName>
        <fullName evidence="5">NADH dehydrogenase [ubiquinone] 1 alpha subcomplex subunit 2</fullName>
    </recommendedName>
    <alternativeName>
        <fullName evidence="14">Complex I-B8</fullName>
    </alternativeName>
    <alternativeName>
        <fullName evidence="15">NADH-ubiquinone oxidoreductase B8 subunit</fullName>
    </alternativeName>
</protein>
<organism evidence="18 19">
    <name type="scientific">Paralvinella palmiformis</name>
    <dbReference type="NCBI Taxonomy" id="53620"/>
    <lineage>
        <taxon>Eukaryota</taxon>
        <taxon>Metazoa</taxon>
        <taxon>Spiralia</taxon>
        <taxon>Lophotrochozoa</taxon>
        <taxon>Annelida</taxon>
        <taxon>Polychaeta</taxon>
        <taxon>Sedentaria</taxon>
        <taxon>Canalipalpata</taxon>
        <taxon>Terebellida</taxon>
        <taxon>Terebelliformia</taxon>
        <taxon>Alvinellidae</taxon>
        <taxon>Paralvinella</taxon>
    </lineage>
</organism>
<gene>
    <name evidence="18" type="ORF">LSH36_3g21017</name>
</gene>
<evidence type="ECO:0000256" key="14">
    <source>
        <dbReference type="ARBA" id="ARBA00031441"/>
    </source>
</evidence>
<dbReference type="InterPro" id="IPR007741">
    <property type="entry name" value="Ribosomal_mL43/mS25/NADH_DH"/>
</dbReference>
<keyword evidence="8" id="KW-0999">Mitochondrion inner membrane</keyword>
<evidence type="ECO:0000256" key="12">
    <source>
        <dbReference type="ARBA" id="ARBA00023136"/>
    </source>
</evidence>
<keyword evidence="6" id="KW-0813">Transport</keyword>
<name>A0AAD9NKD9_9ANNE</name>
<keyword evidence="7" id="KW-0679">Respiratory chain</keyword>
<dbReference type="FunFam" id="3.40.30.10:FF:000127">
    <property type="entry name" value="NADH dehydrogenase [ubiquinone] 1 alpha subcomplex subunit 2"/>
    <property type="match status" value="1"/>
</dbReference>
<keyword evidence="12" id="KW-0472">Membrane</keyword>
<evidence type="ECO:0000256" key="10">
    <source>
        <dbReference type="ARBA" id="ARBA00022990"/>
    </source>
</evidence>
<keyword evidence="9" id="KW-0249">Electron transport</keyword>
<feature type="disulfide bond" description="Redox-active" evidence="16">
    <location>
        <begin position="21"/>
        <end position="55"/>
    </location>
</feature>
<dbReference type="PANTHER" id="PTHR12878">
    <property type="entry name" value="NADH-UBIQUINONE OXIDOREDUCTASE B8 SUBUNIT"/>
    <property type="match status" value="1"/>
</dbReference>
<accession>A0AAD9NKD9</accession>
<reference evidence="18" key="1">
    <citation type="journal article" date="2023" name="Mol. Biol. Evol.">
        <title>Third-Generation Sequencing Reveals the Adaptive Role of the Epigenome in Three Deep-Sea Polychaetes.</title>
        <authorList>
            <person name="Perez M."/>
            <person name="Aroh O."/>
            <person name="Sun Y."/>
            <person name="Lan Y."/>
            <person name="Juniper S.K."/>
            <person name="Young C.R."/>
            <person name="Angers B."/>
            <person name="Qian P.Y."/>
        </authorList>
    </citation>
    <scope>NUCLEOTIDE SEQUENCE</scope>
    <source>
        <strain evidence="18">P08H-3</strain>
    </source>
</reference>
<dbReference type="SMART" id="SM00916">
    <property type="entry name" value="L51_S25_CI-B8"/>
    <property type="match status" value="1"/>
</dbReference>
<evidence type="ECO:0000256" key="15">
    <source>
        <dbReference type="ARBA" id="ARBA00032513"/>
    </source>
</evidence>
<dbReference type="SUPFAM" id="SSF52833">
    <property type="entry name" value="Thioredoxin-like"/>
    <property type="match status" value="1"/>
</dbReference>
<dbReference type="GO" id="GO:0045271">
    <property type="term" value="C:respiratory chain complex I"/>
    <property type="evidence" value="ECO:0007669"/>
    <property type="project" value="UniProtKB-ARBA"/>
</dbReference>
<evidence type="ECO:0000256" key="4">
    <source>
        <dbReference type="ARBA" id="ARBA00011533"/>
    </source>
</evidence>
<dbReference type="PIRSF" id="PIRSF005822">
    <property type="entry name" value="NDUA2"/>
    <property type="match status" value="1"/>
</dbReference>
<keyword evidence="19" id="KW-1185">Reference proteome</keyword>
<evidence type="ECO:0000256" key="8">
    <source>
        <dbReference type="ARBA" id="ARBA00022792"/>
    </source>
</evidence>
<keyword evidence="11" id="KW-0496">Mitochondrion</keyword>
<proteinExistence type="inferred from homology"/>
<evidence type="ECO:0000256" key="11">
    <source>
        <dbReference type="ARBA" id="ARBA00023128"/>
    </source>
</evidence>
<comment type="function">
    <text evidence="1">Accessory subunit of the mitochondrial membrane respiratory chain NADH dehydrogenase (Complex I), that is believed not to be involved in catalysis. Complex I functions in the transfer of electrons from NADH to the respiratory chain. The immediate electron acceptor for the enzyme is believed to be ubiquinone.</text>
</comment>
<comment type="subcellular location">
    <subcellularLocation>
        <location evidence="2">Mitochondrion inner membrane</location>
        <topology evidence="2">Peripheral membrane protein</topology>
        <orientation evidence="2">Matrix side</orientation>
    </subcellularLocation>
</comment>
<evidence type="ECO:0000256" key="5">
    <source>
        <dbReference type="ARBA" id="ARBA00016394"/>
    </source>
</evidence>
<dbReference type="AlphaFoldDB" id="A0AAD9NKD9"/>
<comment type="caution">
    <text evidence="18">The sequence shown here is derived from an EMBL/GenBank/DDBJ whole genome shotgun (WGS) entry which is preliminary data.</text>
</comment>
<evidence type="ECO:0000256" key="6">
    <source>
        <dbReference type="ARBA" id="ARBA00022448"/>
    </source>
</evidence>
<feature type="domain" description="Ribosomal protein/NADH dehydrogenase" evidence="17">
    <location>
        <begin position="22"/>
        <end position="95"/>
    </location>
</feature>
<dbReference type="Pfam" id="PF05047">
    <property type="entry name" value="L51_S25_CI-B8"/>
    <property type="match status" value="1"/>
</dbReference>
<evidence type="ECO:0000259" key="17">
    <source>
        <dbReference type="SMART" id="SM00916"/>
    </source>
</evidence>